<keyword evidence="3" id="KW-1185">Reference proteome</keyword>
<evidence type="ECO:0000313" key="2">
    <source>
        <dbReference type="EMBL" id="EFX36955.1"/>
    </source>
</evidence>
<feature type="compositionally biased region" description="Polar residues" evidence="1">
    <location>
        <begin position="57"/>
        <end position="67"/>
    </location>
</feature>
<evidence type="ECO:0000256" key="1">
    <source>
        <dbReference type="SAM" id="MobiDB-lite"/>
    </source>
</evidence>
<proteinExistence type="predicted"/>
<dbReference type="AlphaFoldDB" id="E8JZD6"/>
<reference evidence="2 3" key="1">
    <citation type="submission" date="2010-12" db="EMBL/GenBank/DDBJ databases">
        <authorList>
            <person name="Muzny D."/>
            <person name="Qin X."/>
            <person name="Deng J."/>
            <person name="Jiang H."/>
            <person name="Liu Y."/>
            <person name="Qu J."/>
            <person name="Song X.-Z."/>
            <person name="Zhang L."/>
            <person name="Thornton R."/>
            <person name="Coyle M."/>
            <person name="Francisco L."/>
            <person name="Jackson L."/>
            <person name="Javaid M."/>
            <person name="Korchina V."/>
            <person name="Kovar C."/>
            <person name="Mata R."/>
            <person name="Mathew T."/>
            <person name="Ngo R."/>
            <person name="Nguyen L."/>
            <person name="Nguyen N."/>
            <person name="Okwuonu G."/>
            <person name="Ongeri F."/>
            <person name="Pham C."/>
            <person name="Simmons D."/>
            <person name="Wilczek-Boney K."/>
            <person name="Hale W."/>
            <person name="Jakkamsetti A."/>
            <person name="Pham P."/>
            <person name="Ruth R."/>
            <person name="San Lucas F."/>
            <person name="Warren J."/>
            <person name="Zhang J."/>
            <person name="Zhao Z."/>
            <person name="Zhou C."/>
            <person name="Zhu D."/>
            <person name="Lee S."/>
            <person name="Bess C."/>
            <person name="Blankenburg K."/>
            <person name="Forbes L."/>
            <person name="Fu Q."/>
            <person name="Gubbala S."/>
            <person name="Hirani K."/>
            <person name="Jayaseelan J.C."/>
            <person name="Lara F."/>
            <person name="Munidasa M."/>
            <person name="Palculict T."/>
            <person name="Patil S."/>
            <person name="Pu L.-L."/>
            <person name="Saada N."/>
            <person name="Tang L."/>
            <person name="Weissenberger G."/>
            <person name="Zhu Y."/>
            <person name="Hemphill L."/>
            <person name="Shang Y."/>
            <person name="Youmans B."/>
            <person name="Ayvaz T."/>
            <person name="Ross M."/>
            <person name="Santibanez J."/>
            <person name="Aqrawi P."/>
            <person name="Gross S."/>
            <person name="Joshi V."/>
            <person name="Fowler G."/>
            <person name="Nazareth L."/>
            <person name="Reid J."/>
            <person name="Worley K."/>
            <person name="Petrosino J."/>
            <person name="Highlander S."/>
            <person name="Gibbs R."/>
        </authorList>
    </citation>
    <scope>NUCLEOTIDE SEQUENCE [LARGE SCALE GENOMIC DNA]</scope>
    <source>
        <strain evidence="2 3">ATCC 700779</strain>
    </source>
</reference>
<sequence length="67" mass="7181">MNQDPIGLLGGENLYAFAPNPQSWVDFLGLEKIITKGVIYRSSSNSNINLTPRPGKDTTSGLSASLD</sequence>
<feature type="region of interest" description="Disordered" evidence="1">
    <location>
        <begin position="44"/>
        <end position="67"/>
    </location>
</feature>
<name>E8JZD6_9STRE</name>
<dbReference type="Proteomes" id="UP000002815">
    <property type="component" value="Unassembled WGS sequence"/>
</dbReference>
<organism evidence="2 3">
    <name type="scientific">Streptococcus infantis ATCC 700779</name>
    <dbReference type="NCBI Taxonomy" id="889204"/>
    <lineage>
        <taxon>Bacteria</taxon>
        <taxon>Bacillati</taxon>
        <taxon>Bacillota</taxon>
        <taxon>Bacilli</taxon>
        <taxon>Lactobacillales</taxon>
        <taxon>Streptococcaceae</taxon>
        <taxon>Streptococcus</taxon>
    </lineage>
</organism>
<accession>E8JZD6</accession>
<evidence type="ECO:0000313" key="3">
    <source>
        <dbReference type="Proteomes" id="UP000002815"/>
    </source>
</evidence>
<dbReference type="HOGENOM" id="CLU_2810613_0_0_9"/>
<dbReference type="EMBL" id="AEVD01000005">
    <property type="protein sequence ID" value="EFX36955.1"/>
    <property type="molecule type" value="Genomic_DNA"/>
</dbReference>
<evidence type="ECO:0008006" key="4">
    <source>
        <dbReference type="Google" id="ProtNLM"/>
    </source>
</evidence>
<protein>
    <recommendedName>
        <fullName evidence="4">RHS repeat-associated core domain protein</fullName>
    </recommendedName>
</protein>
<gene>
    <name evidence="2" type="ORF">HMPREF9423_0599</name>
</gene>
<comment type="caution">
    <text evidence="2">The sequence shown here is derived from an EMBL/GenBank/DDBJ whole genome shotgun (WGS) entry which is preliminary data.</text>
</comment>